<reference evidence="11 12" key="1">
    <citation type="submission" date="2016-02" db="EMBL/GenBank/DDBJ databases">
        <title>Genome analysis of coral dinoflagellate symbionts highlights evolutionary adaptations to a symbiotic lifestyle.</title>
        <authorList>
            <person name="Aranda M."/>
            <person name="Li Y."/>
            <person name="Liew Y.J."/>
            <person name="Baumgarten S."/>
            <person name="Simakov O."/>
            <person name="Wilson M."/>
            <person name="Piel J."/>
            <person name="Ashoor H."/>
            <person name="Bougouffa S."/>
            <person name="Bajic V.B."/>
            <person name="Ryu T."/>
            <person name="Ravasi T."/>
            <person name="Bayer T."/>
            <person name="Micklem G."/>
            <person name="Kim H."/>
            <person name="Bhak J."/>
            <person name="Lajeunesse T.C."/>
            <person name="Voolstra C.R."/>
        </authorList>
    </citation>
    <scope>NUCLEOTIDE SEQUENCE [LARGE SCALE GENOMIC DNA]</scope>
    <source>
        <strain evidence="11 12">CCMP2467</strain>
    </source>
</reference>
<dbReference type="GO" id="GO:0017056">
    <property type="term" value="F:structural constituent of nuclear pore"/>
    <property type="evidence" value="ECO:0007669"/>
    <property type="project" value="InterPro"/>
</dbReference>
<dbReference type="GO" id="GO:0003723">
    <property type="term" value="F:RNA binding"/>
    <property type="evidence" value="ECO:0007669"/>
    <property type="project" value="TreeGrafter"/>
</dbReference>
<dbReference type="PANTHER" id="PTHR23198:SF6">
    <property type="entry name" value="NUCLEAR PORE COMPLEX PROTEIN NUP98-NUP96"/>
    <property type="match status" value="1"/>
</dbReference>
<feature type="region of interest" description="Disordered" evidence="9">
    <location>
        <begin position="517"/>
        <end position="543"/>
    </location>
</feature>
<dbReference type="GO" id="GO:0006405">
    <property type="term" value="P:RNA export from nucleus"/>
    <property type="evidence" value="ECO:0007669"/>
    <property type="project" value="TreeGrafter"/>
</dbReference>
<proteinExistence type="inferred from homology"/>
<keyword evidence="4" id="KW-0509">mRNA transport</keyword>
<evidence type="ECO:0000313" key="12">
    <source>
        <dbReference type="Proteomes" id="UP000186817"/>
    </source>
</evidence>
<evidence type="ECO:0000256" key="7">
    <source>
        <dbReference type="ARBA" id="ARBA00023132"/>
    </source>
</evidence>
<evidence type="ECO:0000256" key="8">
    <source>
        <dbReference type="ARBA" id="ARBA00023242"/>
    </source>
</evidence>
<comment type="caution">
    <text evidence="11">The sequence shown here is derived from an EMBL/GenBank/DDBJ whole genome shotgun (WGS) entry which is preliminary data.</text>
</comment>
<comment type="subcellular location">
    <subcellularLocation>
        <location evidence="1">Nucleus</location>
        <location evidence="1">Nuclear pore complex</location>
    </subcellularLocation>
</comment>
<feature type="compositionally biased region" description="Basic and acidic residues" evidence="9">
    <location>
        <begin position="534"/>
        <end position="543"/>
    </location>
</feature>
<dbReference type="Proteomes" id="UP000186817">
    <property type="component" value="Unassembled WGS sequence"/>
</dbReference>
<dbReference type="PROSITE" id="PS51434">
    <property type="entry name" value="NUP_C"/>
    <property type="match status" value="1"/>
</dbReference>
<evidence type="ECO:0000256" key="1">
    <source>
        <dbReference type="ARBA" id="ARBA00004567"/>
    </source>
</evidence>
<dbReference type="PANTHER" id="PTHR23198">
    <property type="entry name" value="NUCLEOPORIN"/>
    <property type="match status" value="1"/>
</dbReference>
<dbReference type="GO" id="GO:0044614">
    <property type="term" value="C:nuclear pore cytoplasmic filaments"/>
    <property type="evidence" value="ECO:0007669"/>
    <property type="project" value="TreeGrafter"/>
</dbReference>
<gene>
    <name evidence="11" type="primary">nup98</name>
    <name evidence="11" type="ORF">AK812_SmicGene29184</name>
</gene>
<feature type="region of interest" description="Disordered" evidence="9">
    <location>
        <begin position="300"/>
        <end position="376"/>
    </location>
</feature>
<keyword evidence="5" id="KW-0653">Protein transport</keyword>
<dbReference type="Gene3D" id="1.20.920.60">
    <property type="match status" value="1"/>
</dbReference>
<evidence type="ECO:0000256" key="5">
    <source>
        <dbReference type="ARBA" id="ARBA00022927"/>
    </source>
</evidence>
<feature type="compositionally biased region" description="Polar residues" evidence="9">
    <location>
        <begin position="157"/>
        <end position="175"/>
    </location>
</feature>
<dbReference type="InterPro" id="IPR007230">
    <property type="entry name" value="Nup98_auto-Pept-S59_dom"/>
</dbReference>
<evidence type="ECO:0000256" key="3">
    <source>
        <dbReference type="ARBA" id="ARBA00022448"/>
    </source>
</evidence>
<feature type="compositionally biased region" description="Low complexity" evidence="9">
    <location>
        <begin position="355"/>
        <end position="368"/>
    </location>
</feature>
<dbReference type="OrthoDB" id="419559at2759"/>
<keyword evidence="3" id="KW-0813">Transport</keyword>
<feature type="domain" description="Peptidase S59" evidence="10">
    <location>
        <begin position="547"/>
        <end position="680"/>
    </location>
</feature>
<dbReference type="SUPFAM" id="SSF82215">
    <property type="entry name" value="C-terminal autoproteolytic domain of nucleoporin nup98"/>
    <property type="match status" value="1"/>
</dbReference>
<dbReference type="AlphaFoldDB" id="A0A1Q9D2F0"/>
<dbReference type="InterPro" id="IPR037665">
    <property type="entry name" value="Nucleoporin_S59-like"/>
</dbReference>
<organism evidence="11 12">
    <name type="scientific">Symbiodinium microadriaticum</name>
    <name type="common">Dinoflagellate</name>
    <name type="synonym">Zooxanthella microadriatica</name>
    <dbReference type="NCBI Taxonomy" id="2951"/>
    <lineage>
        <taxon>Eukaryota</taxon>
        <taxon>Sar</taxon>
        <taxon>Alveolata</taxon>
        <taxon>Dinophyceae</taxon>
        <taxon>Suessiales</taxon>
        <taxon>Symbiodiniaceae</taxon>
        <taxon>Symbiodinium</taxon>
    </lineage>
</organism>
<dbReference type="GO" id="GO:0034398">
    <property type="term" value="P:telomere tethering at nuclear periphery"/>
    <property type="evidence" value="ECO:0007669"/>
    <property type="project" value="TreeGrafter"/>
</dbReference>
<feature type="region of interest" description="Disordered" evidence="9">
    <location>
        <begin position="157"/>
        <end position="191"/>
    </location>
</feature>
<evidence type="ECO:0000256" key="9">
    <source>
        <dbReference type="SAM" id="MobiDB-lite"/>
    </source>
</evidence>
<dbReference type="EMBL" id="LSRX01000764">
    <property type="protein sequence ID" value="OLP89359.1"/>
    <property type="molecule type" value="Genomic_DNA"/>
</dbReference>
<feature type="compositionally biased region" description="Acidic residues" evidence="9">
    <location>
        <begin position="304"/>
        <end position="314"/>
    </location>
</feature>
<protein>
    <submittedName>
        <fullName evidence="11">Nuclear pore complex protein Nup98-Nup96</fullName>
    </submittedName>
</protein>
<dbReference type="GO" id="GO:0051028">
    <property type="term" value="P:mRNA transport"/>
    <property type="evidence" value="ECO:0007669"/>
    <property type="project" value="UniProtKB-KW"/>
</dbReference>
<dbReference type="Pfam" id="PF04096">
    <property type="entry name" value="Nucleoporin2"/>
    <property type="match status" value="1"/>
</dbReference>
<comment type="similarity">
    <text evidence="2">Belongs to the nucleoporin GLFG family.</text>
</comment>
<evidence type="ECO:0000256" key="6">
    <source>
        <dbReference type="ARBA" id="ARBA00023010"/>
    </source>
</evidence>
<dbReference type="Gene3D" id="3.30.1610.10">
    <property type="entry name" value="Peptidase S59, nucleoporin"/>
    <property type="match status" value="1"/>
</dbReference>
<accession>A0A1Q9D2F0</accession>
<dbReference type="InterPro" id="IPR036903">
    <property type="entry name" value="Nup98_auto-Pept-S59_dom_sf"/>
</dbReference>
<keyword evidence="8" id="KW-0539">Nucleus</keyword>
<keyword evidence="12" id="KW-1185">Reference proteome</keyword>
<dbReference type="GO" id="GO:0006606">
    <property type="term" value="P:protein import into nucleus"/>
    <property type="evidence" value="ECO:0007669"/>
    <property type="project" value="TreeGrafter"/>
</dbReference>
<keyword evidence="6" id="KW-0811">Translocation</keyword>
<sequence length="680" mass="74363">MLEPVTNTGIILPLHSSGRQAPPLVQLADPTCLDTLRHPSPIPLSARGLPPTRKSYLVRQSLFPRRASLSPRLHQRSSEPLLLSPRQSVGHIPSNPGKLAQAAQQTIGLRARSPTNCVASAPAPPAPALVQTNASATNGYIRPASPLLIQRRQVAVDSQSTPRLHNGQVHSQSREPLTLMHPAPRAPSPVGSPGRCCCQLASPYRAFRAGPDTLAQQLQALQEAKKMAAAQQVESEQMIAQRQDQLRRETYKALCGSALSEDVSPEVATRSLAQTVRQWPLPEKPWHADCDRGEVVALHQASEDSADQVPEELPSESRSISPLRDYRDPSSPEDSLPEATEPASAGPKAMERAKVISPSASIPAPKSSGRVSIGRTGRPAPLYLPQEDVHRCSHELKTIAQGISTIHLRELRMLKRPPAAVVTVLEALKVILGEGQTGGFKKLLSDSLPQRLETFDPSSLNTQQASKLKSLLGSGTIHAESMSKMCQPCTNLTKWCDCIYGLLLGEIRDGSRHLTEEVMGRRNTDSSNSHGTRSHTDLHDRQTSRHAGLLHVEPDLSKLSKEELASVHELTVTKPGIGSVLFHGVTDCTDLDIQSDIVLKRGYVLVYPDASRKPPVGQGLNKRATVTMYQCFPPGERVEDKQVLEEYRTKIKTMTEENRACKFIDYDCLTGVWTFEVGRF</sequence>
<keyword evidence="7" id="KW-0906">Nuclear pore complex</keyword>
<dbReference type="GO" id="GO:0008139">
    <property type="term" value="F:nuclear localization sequence binding"/>
    <property type="evidence" value="ECO:0007669"/>
    <property type="project" value="TreeGrafter"/>
</dbReference>
<evidence type="ECO:0000256" key="2">
    <source>
        <dbReference type="ARBA" id="ARBA00008926"/>
    </source>
</evidence>
<evidence type="ECO:0000256" key="4">
    <source>
        <dbReference type="ARBA" id="ARBA00022816"/>
    </source>
</evidence>
<evidence type="ECO:0000313" key="11">
    <source>
        <dbReference type="EMBL" id="OLP89359.1"/>
    </source>
</evidence>
<dbReference type="GO" id="GO:0000973">
    <property type="term" value="P:post-transcriptional tethering of RNA polymerase II gene DNA at nuclear periphery"/>
    <property type="evidence" value="ECO:0007669"/>
    <property type="project" value="TreeGrafter"/>
</dbReference>
<evidence type="ECO:0000259" key="10">
    <source>
        <dbReference type="PROSITE" id="PS51434"/>
    </source>
</evidence>
<name>A0A1Q9D2F0_SYMMI</name>